<sequence>MVQRRYKDITMKDHKELPGDLISPVVKPNEVRQRMRKLENALHSASEAIREAREEYQYLVYGVGDKTKSKH</sequence>
<dbReference type="EMBL" id="CAADFT010000169">
    <property type="protein sequence ID" value="VFK49281.1"/>
    <property type="molecule type" value="Genomic_DNA"/>
</dbReference>
<organism evidence="1">
    <name type="scientific">Candidatus Kentrum sp. TC</name>
    <dbReference type="NCBI Taxonomy" id="2126339"/>
    <lineage>
        <taxon>Bacteria</taxon>
        <taxon>Pseudomonadati</taxon>
        <taxon>Pseudomonadota</taxon>
        <taxon>Gammaproteobacteria</taxon>
        <taxon>Candidatus Kentrum</taxon>
    </lineage>
</organism>
<protein>
    <submittedName>
        <fullName evidence="1">Uncharacterized protein</fullName>
    </submittedName>
</protein>
<dbReference type="EMBL" id="CAADFS010000081">
    <property type="protein sequence ID" value="VFK49567.1"/>
    <property type="molecule type" value="Genomic_DNA"/>
</dbReference>
<evidence type="ECO:0000313" key="2">
    <source>
        <dbReference type="EMBL" id="VFK49567.1"/>
    </source>
</evidence>
<evidence type="ECO:0000313" key="1">
    <source>
        <dbReference type="EMBL" id="VFK49281.1"/>
    </source>
</evidence>
<name>A0A450Z661_9GAMM</name>
<dbReference type="AlphaFoldDB" id="A0A450Z661"/>
<gene>
    <name evidence="2" type="ORF">BECKTC1821D_GA0114238_10817</name>
    <name evidence="1" type="ORF">BECKTC1821E_GA0114239_11692</name>
</gene>
<reference evidence="1" key="1">
    <citation type="submission" date="2019-02" db="EMBL/GenBank/DDBJ databases">
        <authorList>
            <person name="Gruber-Vodicka R. H."/>
            <person name="Seah K. B. B."/>
        </authorList>
    </citation>
    <scope>NUCLEOTIDE SEQUENCE</scope>
    <source>
        <strain evidence="2">BECK_BZ123</strain>
        <strain evidence="1">BECK_BZ125</strain>
    </source>
</reference>
<proteinExistence type="predicted"/>
<accession>A0A450Z661</accession>